<sequence>MASILDSTVHQRQCRLPPRPAGRSRRTEQRTYLHDDIMYLIADHLYPVDLLSYIRAIPSIAHLLTKKQISRRDRDGSSLLHLVVSERDIQIASIIVTDSVDPNVLDGDKATAFSLAVNLGYEDMVKLFLGCKQLDVNAVDNQGFTALMVAVHKGYTGIVDLLLQREDIDFNIRSEKGDTALVIAIGKDNSSIAGALLTREDLDASFPGHRAAFRAIYHPDASRLRLLLDRKEIDINCTTETGRTMLMQAVEFGHFEVVKLLLEREDLDVNAADNAWDTALIIASFRGFNRIASLLMERKELDMNFQVHDGTALMHAARTGFGDLVYVLLNRPDADINLQDHRGRTALMFAARDDMGYTTSDNAAEVLLAREDINVNIRDSRGRTALMLAVEAGQRRNVDCLLRRADIDVDIQDANGATALTYATNGEHEIIREMIQNYVHVKQTMGLLTAEGSSNLICS</sequence>
<dbReference type="InterPro" id="IPR002110">
    <property type="entry name" value="Ankyrin_rpt"/>
</dbReference>
<evidence type="ECO:0000313" key="5">
    <source>
        <dbReference type="EMBL" id="EZF53319.1"/>
    </source>
</evidence>
<accession>A0A022W4T0</accession>
<dbReference type="Pfam" id="PF12796">
    <property type="entry name" value="Ank_2"/>
    <property type="match status" value="3"/>
</dbReference>
<feature type="repeat" description="ANK" evidence="3">
    <location>
        <begin position="241"/>
        <end position="264"/>
    </location>
</feature>
<dbReference type="InterPro" id="IPR036770">
    <property type="entry name" value="Ankyrin_rpt-contain_sf"/>
</dbReference>
<organism evidence="5">
    <name type="scientific">Trichophyton rubrum CBS 288.86</name>
    <dbReference type="NCBI Taxonomy" id="1215330"/>
    <lineage>
        <taxon>Eukaryota</taxon>
        <taxon>Fungi</taxon>
        <taxon>Dikarya</taxon>
        <taxon>Ascomycota</taxon>
        <taxon>Pezizomycotina</taxon>
        <taxon>Eurotiomycetes</taxon>
        <taxon>Eurotiomycetidae</taxon>
        <taxon>Onygenales</taxon>
        <taxon>Arthrodermataceae</taxon>
        <taxon>Trichophyton</taxon>
    </lineage>
</organism>
<keyword evidence="2 3" id="KW-0040">ANK repeat</keyword>
<evidence type="ECO:0000256" key="2">
    <source>
        <dbReference type="ARBA" id="ARBA00023043"/>
    </source>
</evidence>
<dbReference type="Proteomes" id="UP000023758">
    <property type="component" value="Unassembled WGS sequence"/>
</dbReference>
<protein>
    <submittedName>
        <fullName evidence="5">Uncharacterized protein</fullName>
    </submittedName>
</protein>
<dbReference type="PROSITE" id="PS50088">
    <property type="entry name" value="ANK_REPEAT"/>
    <property type="match status" value="1"/>
</dbReference>
<dbReference type="SMART" id="SM00248">
    <property type="entry name" value="ANK"/>
    <property type="match status" value="11"/>
</dbReference>
<feature type="compositionally biased region" description="Polar residues" evidence="4">
    <location>
        <begin position="1"/>
        <end position="11"/>
    </location>
</feature>
<evidence type="ECO:0000256" key="4">
    <source>
        <dbReference type="SAM" id="MobiDB-lite"/>
    </source>
</evidence>
<dbReference type="OrthoDB" id="4171104at2759"/>
<feature type="region of interest" description="Disordered" evidence="4">
    <location>
        <begin position="1"/>
        <end position="27"/>
    </location>
</feature>
<proteinExistence type="predicted"/>
<evidence type="ECO:0000256" key="1">
    <source>
        <dbReference type="ARBA" id="ARBA00022737"/>
    </source>
</evidence>
<keyword evidence="1" id="KW-0677">Repeat</keyword>
<name>A0A022W4T0_TRIRU</name>
<gene>
    <name evidence="5" type="ORF">H103_03746</name>
</gene>
<dbReference type="SUPFAM" id="SSF48403">
    <property type="entry name" value="Ankyrin repeat"/>
    <property type="match status" value="2"/>
</dbReference>
<evidence type="ECO:0000256" key="3">
    <source>
        <dbReference type="PROSITE-ProRule" id="PRU00023"/>
    </source>
</evidence>
<dbReference type="EMBL" id="KK207827">
    <property type="protein sequence ID" value="EZF53319.1"/>
    <property type="molecule type" value="Genomic_DNA"/>
</dbReference>
<dbReference type="AlphaFoldDB" id="A0A022W4T0"/>
<reference evidence="5" key="1">
    <citation type="submission" date="2014-02" db="EMBL/GenBank/DDBJ databases">
        <title>The Genome Sequence of Trichophyton rubrum (morphotype fischeri) CBS 288.86.</title>
        <authorList>
            <consortium name="The Broad Institute Genomics Platform"/>
            <person name="Cuomo C.A."/>
            <person name="White T.C."/>
            <person name="Graser Y."/>
            <person name="Martinez-Rossi N."/>
            <person name="Heitman J."/>
            <person name="Young S.K."/>
            <person name="Zeng Q."/>
            <person name="Gargeya S."/>
            <person name="Abouelleil A."/>
            <person name="Alvarado L."/>
            <person name="Chapman S.B."/>
            <person name="Gainer-Dewar J."/>
            <person name="Goldberg J."/>
            <person name="Griggs A."/>
            <person name="Gujja S."/>
            <person name="Hansen M."/>
            <person name="Howarth C."/>
            <person name="Imamovic A."/>
            <person name="Larimer J."/>
            <person name="Martinez D."/>
            <person name="Murphy C."/>
            <person name="Pearson M.D."/>
            <person name="Persinoti G."/>
            <person name="Poon T."/>
            <person name="Priest M."/>
            <person name="Roberts A.D."/>
            <person name="Saif S."/>
            <person name="Shea T.D."/>
            <person name="Sykes S.N."/>
            <person name="Wortman J."/>
            <person name="Nusbaum C."/>
            <person name="Birren B."/>
        </authorList>
    </citation>
    <scope>NUCLEOTIDE SEQUENCE [LARGE SCALE GENOMIC DNA]</scope>
    <source>
        <strain evidence="5">CBS 288.86</strain>
    </source>
</reference>
<dbReference type="Gene3D" id="1.25.40.20">
    <property type="entry name" value="Ankyrin repeat-containing domain"/>
    <property type="match status" value="3"/>
</dbReference>
<dbReference type="PANTHER" id="PTHR24173:SF74">
    <property type="entry name" value="ANKYRIN REPEAT DOMAIN-CONTAINING PROTEIN 16"/>
    <property type="match status" value="1"/>
</dbReference>
<dbReference type="HOGENOM" id="CLU_000134_48_0_1"/>
<dbReference type="PROSITE" id="PS50297">
    <property type="entry name" value="ANK_REP_REGION"/>
    <property type="match status" value="1"/>
</dbReference>
<dbReference type="PANTHER" id="PTHR24173">
    <property type="entry name" value="ANKYRIN REPEAT CONTAINING"/>
    <property type="match status" value="1"/>
</dbReference>